<evidence type="ECO:0000313" key="1">
    <source>
        <dbReference type="EMBL" id="MBX73726.1"/>
    </source>
</evidence>
<dbReference type="AlphaFoldDB" id="A0A2P2R3A1"/>
<proteinExistence type="predicted"/>
<accession>A0A2P2R3A1</accession>
<reference evidence="1" key="1">
    <citation type="submission" date="2018-02" db="EMBL/GenBank/DDBJ databases">
        <title>Rhizophora mucronata_Transcriptome.</title>
        <authorList>
            <person name="Meera S.P."/>
            <person name="Sreeshan A."/>
            <person name="Augustine A."/>
        </authorList>
    </citation>
    <scope>NUCLEOTIDE SEQUENCE</scope>
    <source>
        <tissue evidence="1">Leaf</tissue>
    </source>
</reference>
<sequence length="31" mass="3465">MLALINLLLKIPLLVILLSTGLEFSKIRNKS</sequence>
<organism evidence="1">
    <name type="scientific">Rhizophora mucronata</name>
    <name type="common">Asiatic mangrove</name>
    <dbReference type="NCBI Taxonomy" id="61149"/>
    <lineage>
        <taxon>Eukaryota</taxon>
        <taxon>Viridiplantae</taxon>
        <taxon>Streptophyta</taxon>
        <taxon>Embryophyta</taxon>
        <taxon>Tracheophyta</taxon>
        <taxon>Spermatophyta</taxon>
        <taxon>Magnoliopsida</taxon>
        <taxon>eudicotyledons</taxon>
        <taxon>Gunneridae</taxon>
        <taxon>Pentapetalae</taxon>
        <taxon>rosids</taxon>
        <taxon>fabids</taxon>
        <taxon>Malpighiales</taxon>
        <taxon>Rhizophoraceae</taxon>
        <taxon>Rhizophora</taxon>
    </lineage>
</organism>
<dbReference type="EMBL" id="GGEC01093242">
    <property type="protein sequence ID" value="MBX73726.1"/>
    <property type="molecule type" value="Transcribed_RNA"/>
</dbReference>
<protein>
    <submittedName>
        <fullName evidence="1">Uncharacterized protein</fullName>
    </submittedName>
</protein>
<name>A0A2P2R3A1_RHIMU</name>